<dbReference type="AlphaFoldDB" id="K3Y3T3"/>
<dbReference type="EMBL" id="AGNK02002165">
    <property type="status" value="NOT_ANNOTATED_CDS"/>
    <property type="molecule type" value="Genomic_DNA"/>
</dbReference>
<protein>
    <submittedName>
        <fullName evidence="1">Uncharacterized protein</fullName>
    </submittedName>
</protein>
<evidence type="ECO:0000313" key="1">
    <source>
        <dbReference type="EnsemblPlants" id="KQL08954"/>
    </source>
</evidence>
<reference evidence="1" key="2">
    <citation type="submission" date="2018-08" db="UniProtKB">
        <authorList>
            <consortium name="EnsemblPlants"/>
        </authorList>
    </citation>
    <scope>IDENTIFICATION</scope>
    <source>
        <strain evidence="1">Yugu1</strain>
    </source>
</reference>
<reference evidence="2" key="1">
    <citation type="journal article" date="2012" name="Nat. Biotechnol.">
        <title>Reference genome sequence of the model plant Setaria.</title>
        <authorList>
            <person name="Bennetzen J.L."/>
            <person name="Schmutz J."/>
            <person name="Wang H."/>
            <person name="Percifield R."/>
            <person name="Hawkins J."/>
            <person name="Pontaroli A.C."/>
            <person name="Estep M."/>
            <person name="Feng L."/>
            <person name="Vaughn J.N."/>
            <person name="Grimwood J."/>
            <person name="Jenkins J."/>
            <person name="Barry K."/>
            <person name="Lindquist E."/>
            <person name="Hellsten U."/>
            <person name="Deshpande S."/>
            <person name="Wang X."/>
            <person name="Wu X."/>
            <person name="Mitros T."/>
            <person name="Triplett J."/>
            <person name="Yang X."/>
            <person name="Ye C.Y."/>
            <person name="Mauro-Herrera M."/>
            <person name="Wang L."/>
            <person name="Li P."/>
            <person name="Sharma M."/>
            <person name="Sharma R."/>
            <person name="Ronald P.C."/>
            <person name="Panaud O."/>
            <person name="Kellogg E.A."/>
            <person name="Brutnell T.P."/>
            <person name="Doust A.N."/>
            <person name="Tuskan G.A."/>
            <person name="Rokhsar D."/>
            <person name="Devos K.M."/>
        </authorList>
    </citation>
    <scope>NUCLEOTIDE SEQUENCE [LARGE SCALE GENOMIC DNA]</scope>
    <source>
        <strain evidence="2">cv. Yugu1</strain>
    </source>
</reference>
<dbReference type="HOGENOM" id="CLU_3360578_0_0_1"/>
<name>K3Y3T3_SETIT</name>
<proteinExistence type="predicted"/>
<dbReference type="InParanoid" id="K3Y3T3"/>
<sequence length="36" mass="4337">MTCFVKSIPVDLSSHHQVGQKYYQSLNNSEYERYFH</sequence>
<organism evidence="1 2">
    <name type="scientific">Setaria italica</name>
    <name type="common">Foxtail millet</name>
    <name type="synonym">Panicum italicum</name>
    <dbReference type="NCBI Taxonomy" id="4555"/>
    <lineage>
        <taxon>Eukaryota</taxon>
        <taxon>Viridiplantae</taxon>
        <taxon>Streptophyta</taxon>
        <taxon>Embryophyta</taxon>
        <taxon>Tracheophyta</taxon>
        <taxon>Spermatophyta</taxon>
        <taxon>Magnoliopsida</taxon>
        <taxon>Liliopsida</taxon>
        <taxon>Poales</taxon>
        <taxon>Poaceae</taxon>
        <taxon>PACMAD clade</taxon>
        <taxon>Panicoideae</taxon>
        <taxon>Panicodae</taxon>
        <taxon>Paniceae</taxon>
        <taxon>Cenchrinae</taxon>
        <taxon>Setaria</taxon>
    </lineage>
</organism>
<dbReference type="Proteomes" id="UP000004995">
    <property type="component" value="Unassembled WGS sequence"/>
</dbReference>
<accession>K3Y3T3</accession>
<keyword evidence="2" id="KW-1185">Reference proteome</keyword>
<evidence type="ECO:0000313" key="2">
    <source>
        <dbReference type="Proteomes" id="UP000004995"/>
    </source>
</evidence>
<dbReference type="Gramene" id="KQL08954">
    <property type="protein sequence ID" value="KQL08954"/>
    <property type="gene ID" value="SETIT_008871mg"/>
</dbReference>
<dbReference type="EnsemblPlants" id="KQL08954">
    <property type="protein sequence ID" value="KQL08954"/>
    <property type="gene ID" value="SETIT_008871mg"/>
</dbReference>